<dbReference type="AlphaFoldDB" id="A0A8J3Z2X7"/>
<dbReference type="Proteomes" id="UP000612585">
    <property type="component" value="Unassembled WGS sequence"/>
</dbReference>
<dbReference type="PANTHER" id="PTHR23513">
    <property type="entry name" value="INTEGRAL MEMBRANE EFFLUX PROTEIN-RELATED"/>
    <property type="match status" value="1"/>
</dbReference>
<proteinExistence type="predicted"/>
<reference evidence="7" key="1">
    <citation type="submission" date="2021-01" db="EMBL/GenBank/DDBJ databases">
        <title>Whole genome shotgun sequence of Virgisporangium aurantiacum NBRC 16421.</title>
        <authorList>
            <person name="Komaki H."/>
            <person name="Tamura T."/>
        </authorList>
    </citation>
    <scope>NUCLEOTIDE SEQUENCE</scope>
    <source>
        <strain evidence="7">NBRC 16421</strain>
    </source>
</reference>
<evidence type="ECO:0000256" key="3">
    <source>
        <dbReference type="ARBA" id="ARBA00022692"/>
    </source>
</evidence>
<organism evidence="7 8">
    <name type="scientific">Virgisporangium aurantiacum</name>
    <dbReference type="NCBI Taxonomy" id="175570"/>
    <lineage>
        <taxon>Bacteria</taxon>
        <taxon>Bacillati</taxon>
        <taxon>Actinomycetota</taxon>
        <taxon>Actinomycetes</taxon>
        <taxon>Micromonosporales</taxon>
        <taxon>Micromonosporaceae</taxon>
        <taxon>Virgisporangium</taxon>
    </lineage>
</organism>
<dbReference type="InterPro" id="IPR011701">
    <property type="entry name" value="MFS"/>
</dbReference>
<evidence type="ECO:0000256" key="1">
    <source>
        <dbReference type="ARBA" id="ARBA00004651"/>
    </source>
</evidence>
<comment type="subcellular location">
    <subcellularLocation>
        <location evidence="1">Cell membrane</location>
        <topology evidence="1">Multi-pass membrane protein</topology>
    </subcellularLocation>
</comment>
<dbReference type="Pfam" id="PF07690">
    <property type="entry name" value="MFS_1"/>
    <property type="match status" value="1"/>
</dbReference>
<dbReference type="GO" id="GO:0005886">
    <property type="term" value="C:plasma membrane"/>
    <property type="evidence" value="ECO:0007669"/>
    <property type="project" value="UniProtKB-SubCell"/>
</dbReference>
<evidence type="ECO:0000313" key="8">
    <source>
        <dbReference type="Proteomes" id="UP000612585"/>
    </source>
</evidence>
<feature type="transmembrane region" description="Helical" evidence="6">
    <location>
        <begin position="140"/>
        <end position="163"/>
    </location>
</feature>
<dbReference type="InterPro" id="IPR036259">
    <property type="entry name" value="MFS_trans_sf"/>
</dbReference>
<dbReference type="EMBL" id="BOPG01000024">
    <property type="protein sequence ID" value="GIJ56324.1"/>
    <property type="molecule type" value="Genomic_DNA"/>
</dbReference>
<protein>
    <submittedName>
        <fullName evidence="7">Membrane protein</fullName>
    </submittedName>
</protein>
<comment type="caution">
    <text evidence="7">The sequence shown here is derived from an EMBL/GenBank/DDBJ whole genome shotgun (WGS) entry which is preliminary data.</text>
</comment>
<accession>A0A8J3Z2X7</accession>
<feature type="transmembrane region" description="Helical" evidence="6">
    <location>
        <begin position="169"/>
        <end position="187"/>
    </location>
</feature>
<keyword evidence="5 6" id="KW-0472">Membrane</keyword>
<feature type="transmembrane region" description="Helical" evidence="6">
    <location>
        <begin position="77"/>
        <end position="95"/>
    </location>
</feature>
<feature type="transmembrane region" description="Helical" evidence="6">
    <location>
        <begin position="362"/>
        <end position="380"/>
    </location>
</feature>
<evidence type="ECO:0000313" key="7">
    <source>
        <dbReference type="EMBL" id="GIJ56324.1"/>
    </source>
</evidence>
<evidence type="ECO:0000256" key="6">
    <source>
        <dbReference type="SAM" id="Phobius"/>
    </source>
</evidence>
<keyword evidence="8" id="KW-1185">Reference proteome</keyword>
<feature type="transmembrane region" description="Helical" evidence="6">
    <location>
        <begin position="12"/>
        <end position="40"/>
    </location>
</feature>
<keyword evidence="3 6" id="KW-0812">Transmembrane</keyword>
<evidence type="ECO:0000256" key="5">
    <source>
        <dbReference type="ARBA" id="ARBA00023136"/>
    </source>
</evidence>
<evidence type="ECO:0000256" key="4">
    <source>
        <dbReference type="ARBA" id="ARBA00022989"/>
    </source>
</evidence>
<dbReference type="SUPFAM" id="SSF103473">
    <property type="entry name" value="MFS general substrate transporter"/>
    <property type="match status" value="1"/>
</dbReference>
<feature type="transmembrane region" description="Helical" evidence="6">
    <location>
        <begin position="101"/>
        <end position="120"/>
    </location>
</feature>
<dbReference type="PANTHER" id="PTHR23513:SF11">
    <property type="entry name" value="STAPHYLOFERRIN A TRANSPORTER"/>
    <property type="match status" value="1"/>
</dbReference>
<feature type="transmembrane region" description="Helical" evidence="6">
    <location>
        <begin position="218"/>
        <end position="238"/>
    </location>
</feature>
<dbReference type="RefSeq" id="WP_203994456.1">
    <property type="nucleotide sequence ID" value="NZ_BOPG01000024.1"/>
</dbReference>
<name>A0A8J3Z2X7_9ACTN</name>
<keyword evidence="4 6" id="KW-1133">Transmembrane helix</keyword>
<feature type="transmembrane region" description="Helical" evidence="6">
    <location>
        <begin position="46"/>
        <end position="70"/>
    </location>
</feature>
<gene>
    <name evidence="7" type="ORF">Vau01_038400</name>
</gene>
<sequence>MSTYRDLFRTPQFLPLFVSSSLGVAGTTVSGLALSTLVYAATGSPLLAALSMFGASFAQMIGAMTVLSAADRLPPRAALTGIALLFAVGTAMLAVPGLPGWGTALVILGIGLVNSVAGGVRWSLLGEIVSAERYLLGRSVFNMAVGVMQIAGFAVGGVLVAVLSARWTLLIAVTLYLLAAAVARFGLSERPPRSPGRPSVRRTWRVNGMLWSSPARRATYAAMWLPNGLIVGAEALFVPYSPDAAGALFMAAALGMLVGDTLVGRILPVRHRFITPLQALLAAPFVLFALPLPLGVAVAAAALGAVGYGGSLLLQDRLLAQTDTAIRGQALALHSAGMLTMQAVGATVAGAVAQFLPVGTAMAVMAVGSLVVTALLAPALRRPVVAPRMSNLVGSGQ</sequence>
<dbReference type="GO" id="GO:0022857">
    <property type="term" value="F:transmembrane transporter activity"/>
    <property type="evidence" value="ECO:0007669"/>
    <property type="project" value="InterPro"/>
</dbReference>
<keyword evidence="2" id="KW-1003">Cell membrane</keyword>
<evidence type="ECO:0000256" key="2">
    <source>
        <dbReference type="ARBA" id="ARBA00022475"/>
    </source>
</evidence>
<dbReference type="Gene3D" id="1.20.1250.20">
    <property type="entry name" value="MFS general substrate transporter like domains"/>
    <property type="match status" value="1"/>
</dbReference>
<feature type="transmembrane region" description="Helical" evidence="6">
    <location>
        <begin position="244"/>
        <end position="266"/>
    </location>
</feature>